<evidence type="ECO:0000313" key="2">
    <source>
        <dbReference type="Proteomes" id="UP000229390"/>
    </source>
</evidence>
<comment type="caution">
    <text evidence="1">The sequence shown here is derived from an EMBL/GenBank/DDBJ whole genome shotgun (WGS) entry which is preliminary data.</text>
</comment>
<organism evidence="1 2">
    <name type="scientific">Candidatus Nealsonbacteria bacterium CG08_land_8_20_14_0_20_43_11</name>
    <dbReference type="NCBI Taxonomy" id="1974706"/>
    <lineage>
        <taxon>Bacteria</taxon>
        <taxon>Candidatus Nealsoniibacteriota</taxon>
    </lineage>
</organism>
<sequence length="67" mass="7566">MLFISSEARNKVLERSERFLFRAKRETKVPAQNLLGEARPLRGRLPTSSAEGRALARQVLIAEKMAV</sequence>
<gene>
    <name evidence="1" type="ORF">COT34_01015</name>
</gene>
<evidence type="ECO:0000313" key="1">
    <source>
        <dbReference type="EMBL" id="PIS38950.1"/>
    </source>
</evidence>
<dbReference type="EMBL" id="PEYE01000019">
    <property type="protein sequence ID" value="PIS38950.1"/>
    <property type="molecule type" value="Genomic_DNA"/>
</dbReference>
<dbReference type="AlphaFoldDB" id="A0A2M6T0V2"/>
<dbReference type="Proteomes" id="UP000229390">
    <property type="component" value="Unassembled WGS sequence"/>
</dbReference>
<name>A0A2M6T0V2_9BACT</name>
<proteinExistence type="predicted"/>
<accession>A0A2M6T0V2</accession>
<reference evidence="2" key="1">
    <citation type="submission" date="2017-09" db="EMBL/GenBank/DDBJ databases">
        <title>Depth-based differentiation of microbial function through sediment-hosted aquifers and enrichment of novel symbionts in the deep terrestrial subsurface.</title>
        <authorList>
            <person name="Probst A.J."/>
            <person name="Ladd B."/>
            <person name="Jarett J.K."/>
            <person name="Geller-Mcgrath D.E."/>
            <person name="Sieber C.M.K."/>
            <person name="Emerson J.B."/>
            <person name="Anantharaman K."/>
            <person name="Thomas B.C."/>
            <person name="Malmstrom R."/>
            <person name="Stieglmeier M."/>
            <person name="Klingl A."/>
            <person name="Woyke T."/>
            <person name="Ryan C.M."/>
            <person name="Banfield J.F."/>
        </authorList>
    </citation>
    <scope>NUCLEOTIDE SEQUENCE [LARGE SCALE GENOMIC DNA]</scope>
</reference>
<protein>
    <submittedName>
        <fullName evidence="1">Uncharacterized protein</fullName>
    </submittedName>
</protein>